<dbReference type="PANTHER" id="PTHR11203:SF37">
    <property type="entry name" value="INTEGRATOR COMPLEX SUBUNIT 11"/>
    <property type="match status" value="1"/>
</dbReference>
<dbReference type="EMBL" id="SIHI01000001">
    <property type="protein sequence ID" value="TWT57130.1"/>
    <property type="molecule type" value="Genomic_DNA"/>
</dbReference>
<evidence type="ECO:0000259" key="3">
    <source>
        <dbReference type="SMART" id="SM01027"/>
    </source>
</evidence>
<dbReference type="Pfam" id="PF10996">
    <property type="entry name" value="Beta-Casp"/>
    <property type="match status" value="1"/>
</dbReference>
<dbReference type="Proteomes" id="UP000317243">
    <property type="component" value="Unassembled WGS sequence"/>
</dbReference>
<dbReference type="Gene3D" id="3.40.50.10890">
    <property type="match status" value="1"/>
</dbReference>
<dbReference type="OrthoDB" id="9803916at2"/>
<evidence type="ECO:0000313" key="4">
    <source>
        <dbReference type="EMBL" id="TWT57130.1"/>
    </source>
</evidence>
<protein>
    <submittedName>
        <fullName evidence="4">Ribonuclease</fullName>
        <ecNumber evidence="4">3.1.-.-</ecNumber>
    </submittedName>
</protein>
<dbReference type="InterPro" id="IPR050698">
    <property type="entry name" value="MBL"/>
</dbReference>
<gene>
    <name evidence="4" type="ORF">KOR42_04880</name>
</gene>
<keyword evidence="5" id="KW-1185">Reference proteome</keyword>
<dbReference type="PANTHER" id="PTHR11203">
    <property type="entry name" value="CLEAVAGE AND POLYADENYLATION SPECIFICITY FACTOR FAMILY MEMBER"/>
    <property type="match status" value="1"/>
</dbReference>
<dbReference type="SMART" id="SM00849">
    <property type="entry name" value="Lactamase_B"/>
    <property type="match status" value="1"/>
</dbReference>
<dbReference type="SMART" id="SM01027">
    <property type="entry name" value="Beta-Casp"/>
    <property type="match status" value="1"/>
</dbReference>
<feature type="domain" description="Beta-Casp" evidence="3">
    <location>
        <begin position="254"/>
        <end position="379"/>
    </location>
</feature>
<dbReference type="Pfam" id="PF07521">
    <property type="entry name" value="RMMBL"/>
    <property type="match status" value="1"/>
</dbReference>
<dbReference type="CDD" id="cd16295">
    <property type="entry name" value="TTHA0252-CPSF-like_MBL-fold"/>
    <property type="match status" value="1"/>
</dbReference>
<reference evidence="4 5" key="1">
    <citation type="submission" date="2019-02" db="EMBL/GenBank/DDBJ databases">
        <title>Deep-cultivation of Planctomycetes and their phenomic and genomic characterization uncovers novel biology.</title>
        <authorList>
            <person name="Wiegand S."/>
            <person name="Jogler M."/>
            <person name="Boedeker C."/>
            <person name="Pinto D."/>
            <person name="Vollmers J."/>
            <person name="Rivas-Marin E."/>
            <person name="Kohn T."/>
            <person name="Peeters S.H."/>
            <person name="Heuer A."/>
            <person name="Rast P."/>
            <person name="Oberbeckmann S."/>
            <person name="Bunk B."/>
            <person name="Jeske O."/>
            <person name="Meyerdierks A."/>
            <person name="Storesund J.E."/>
            <person name="Kallscheuer N."/>
            <person name="Luecker S."/>
            <person name="Lage O.M."/>
            <person name="Pohl T."/>
            <person name="Merkel B.J."/>
            <person name="Hornburger P."/>
            <person name="Mueller R.-W."/>
            <person name="Bruemmer F."/>
            <person name="Labrenz M."/>
            <person name="Spormann A.M."/>
            <person name="Op Den Camp H."/>
            <person name="Overmann J."/>
            <person name="Amann R."/>
            <person name="Jetten M.S.M."/>
            <person name="Mascher T."/>
            <person name="Medema M.H."/>
            <person name="Devos D.P."/>
            <person name="Kaster A.-K."/>
            <person name="Ovreas L."/>
            <person name="Rohde M."/>
            <person name="Galperin M.Y."/>
            <person name="Jogler C."/>
        </authorList>
    </citation>
    <scope>NUCLEOTIDE SEQUENCE [LARGE SCALE GENOMIC DNA]</scope>
    <source>
        <strain evidence="4 5">KOR42</strain>
    </source>
</reference>
<dbReference type="InterPro" id="IPR001279">
    <property type="entry name" value="Metallo-B-lactamas"/>
</dbReference>
<dbReference type="EC" id="3.1.-.-" evidence="4"/>
<dbReference type="Gene3D" id="3.60.15.10">
    <property type="entry name" value="Ribonuclease Z/Hydroxyacylglutathione hydrolase-like"/>
    <property type="match status" value="1"/>
</dbReference>
<keyword evidence="1 4" id="KW-0378">Hydrolase</keyword>
<dbReference type="RefSeq" id="WP_146507008.1">
    <property type="nucleotide sequence ID" value="NZ_SIHI01000001.1"/>
</dbReference>
<dbReference type="InterPro" id="IPR011108">
    <property type="entry name" value="RMMBL"/>
</dbReference>
<feature type="domain" description="Metallo-beta-lactamase" evidence="2">
    <location>
        <begin position="13"/>
        <end position="238"/>
    </location>
</feature>
<dbReference type="Pfam" id="PF00753">
    <property type="entry name" value="Lactamase_B"/>
    <property type="match status" value="1"/>
</dbReference>
<organism evidence="4 5">
    <name type="scientific">Thalassoglobus neptunius</name>
    <dbReference type="NCBI Taxonomy" id="1938619"/>
    <lineage>
        <taxon>Bacteria</taxon>
        <taxon>Pseudomonadati</taxon>
        <taxon>Planctomycetota</taxon>
        <taxon>Planctomycetia</taxon>
        <taxon>Planctomycetales</taxon>
        <taxon>Planctomycetaceae</taxon>
        <taxon>Thalassoglobus</taxon>
    </lineage>
</organism>
<evidence type="ECO:0000313" key="5">
    <source>
        <dbReference type="Proteomes" id="UP000317243"/>
    </source>
</evidence>
<dbReference type="GO" id="GO:0016787">
    <property type="term" value="F:hydrolase activity"/>
    <property type="evidence" value="ECO:0007669"/>
    <property type="project" value="UniProtKB-KW"/>
</dbReference>
<accession>A0A5C5X2Q5</accession>
<name>A0A5C5X2Q5_9PLAN</name>
<comment type="caution">
    <text evidence="4">The sequence shown here is derived from an EMBL/GenBank/DDBJ whole genome shotgun (WGS) entry which is preliminary data.</text>
</comment>
<dbReference type="InterPro" id="IPR022712">
    <property type="entry name" value="Beta_Casp"/>
</dbReference>
<evidence type="ECO:0000259" key="2">
    <source>
        <dbReference type="SMART" id="SM00849"/>
    </source>
</evidence>
<evidence type="ECO:0000256" key="1">
    <source>
        <dbReference type="ARBA" id="ARBA00022801"/>
    </source>
</evidence>
<sequence length="467" mass="53349">MKLTFLGAAGEVTGSQHLIETTHRRILLDCGFFQGRRAESRQKNETFYCQPKDLDAVILSHAHIDHCGNLPQLYRKGFRGPVFCTDATADIAEIMLMDSAKIQREDAKYLTRKLKKGHPPVEPFYTEEDVKELIRNFEPCLFSQWYDLTDDGEVQLRFHPSGHVLGSAITELLVKDGTEHRKVVFTGDLGRRDMPLLKDPVPVEGADVLICESTYGNRIHPPAQDIKTELKRIIGEAHLQGGRVIIPAFSFGRTQQIVYYLNELTNNKELDCLPMFLDSPLASRLTQVFRRYDHTLDADVQDTLRFDDDPFGFECLTEIENQQQSIELNDRRGCFVVISASGMCENGRVVHHLKQALPHPQNHVILMGYQAPHTTGRHIAERRKYVRIFDRDVALNAKVEQLEGLSAHADVVDFKWWFEESTKRGHFGKVFLVHGEPDSAKALAQTIRDYCDEDPIIPHFRETFDIP</sequence>
<dbReference type="InterPro" id="IPR036866">
    <property type="entry name" value="RibonucZ/Hydroxyglut_hydro"/>
</dbReference>
<dbReference type="AlphaFoldDB" id="A0A5C5X2Q5"/>
<dbReference type="SUPFAM" id="SSF56281">
    <property type="entry name" value="Metallo-hydrolase/oxidoreductase"/>
    <property type="match status" value="1"/>
</dbReference>
<proteinExistence type="predicted"/>
<dbReference type="GO" id="GO:0004521">
    <property type="term" value="F:RNA endonuclease activity"/>
    <property type="evidence" value="ECO:0007669"/>
    <property type="project" value="TreeGrafter"/>
</dbReference>